<proteinExistence type="inferred from homology"/>
<dbReference type="PANTHER" id="PTHR33603:SF1">
    <property type="entry name" value="RIBOSOMAL RNA LARGE SUBUNIT METHYLTRANSFERASE H"/>
    <property type="match status" value="1"/>
</dbReference>
<dbReference type="SUPFAM" id="SSF75217">
    <property type="entry name" value="alpha/beta knot"/>
    <property type="match status" value="1"/>
</dbReference>
<keyword evidence="5" id="KW-0698">rRNA processing</keyword>
<dbReference type="CDD" id="cd18081">
    <property type="entry name" value="RlmH-like"/>
    <property type="match status" value="1"/>
</dbReference>
<feature type="binding site" evidence="5">
    <location>
        <begin position="115"/>
        <end position="120"/>
    </location>
    <ligand>
        <name>S-adenosyl-L-methionine</name>
        <dbReference type="ChEBI" id="CHEBI:59789"/>
    </ligand>
</feature>
<evidence type="ECO:0000256" key="1">
    <source>
        <dbReference type="ARBA" id="ARBA00022603"/>
    </source>
</evidence>
<dbReference type="Pfam" id="PF02590">
    <property type="entry name" value="SPOUT_MTase"/>
    <property type="match status" value="1"/>
</dbReference>
<accession>A0ABW1Z934</accession>
<dbReference type="Proteomes" id="UP001596391">
    <property type="component" value="Unassembled WGS sequence"/>
</dbReference>
<comment type="catalytic activity">
    <reaction evidence="5">
        <text>pseudouridine(1915) in 23S rRNA + S-adenosyl-L-methionine = N(3)-methylpseudouridine(1915) in 23S rRNA + S-adenosyl-L-homocysteine + H(+)</text>
        <dbReference type="Rhea" id="RHEA:42752"/>
        <dbReference type="Rhea" id="RHEA-COMP:10221"/>
        <dbReference type="Rhea" id="RHEA-COMP:10222"/>
        <dbReference type="ChEBI" id="CHEBI:15378"/>
        <dbReference type="ChEBI" id="CHEBI:57856"/>
        <dbReference type="ChEBI" id="CHEBI:59789"/>
        <dbReference type="ChEBI" id="CHEBI:65314"/>
        <dbReference type="ChEBI" id="CHEBI:74486"/>
        <dbReference type="EC" id="2.1.1.177"/>
    </reaction>
</comment>
<comment type="subcellular location">
    <subcellularLocation>
        <location evidence="5">Cytoplasm</location>
    </subcellularLocation>
</comment>
<keyword evidence="3 5" id="KW-0949">S-adenosyl-L-methionine</keyword>
<evidence type="ECO:0000256" key="4">
    <source>
        <dbReference type="ARBA" id="ARBA00038303"/>
    </source>
</evidence>
<name>A0ABW1Z934_9BACT</name>
<reference evidence="7" key="1">
    <citation type="journal article" date="2019" name="Int. J. Syst. Evol. Microbiol.">
        <title>The Global Catalogue of Microorganisms (GCM) 10K type strain sequencing project: providing services to taxonomists for standard genome sequencing and annotation.</title>
        <authorList>
            <consortium name="The Broad Institute Genomics Platform"/>
            <consortium name="The Broad Institute Genome Sequencing Center for Infectious Disease"/>
            <person name="Wu L."/>
            <person name="Ma J."/>
        </authorList>
    </citation>
    <scope>NUCLEOTIDE SEQUENCE [LARGE SCALE GENOMIC DNA]</scope>
    <source>
        <strain evidence="7">CGMCC 1.16026</strain>
    </source>
</reference>
<dbReference type="Gene3D" id="3.40.1280.10">
    <property type="match status" value="1"/>
</dbReference>
<evidence type="ECO:0000256" key="3">
    <source>
        <dbReference type="ARBA" id="ARBA00022691"/>
    </source>
</evidence>
<gene>
    <name evidence="5" type="primary">rlmH</name>
    <name evidence="6" type="ORF">ACFQBQ_10360</name>
</gene>
<evidence type="ECO:0000313" key="6">
    <source>
        <dbReference type="EMBL" id="MFC6645974.1"/>
    </source>
</evidence>
<feature type="binding site" evidence="5">
    <location>
        <position position="96"/>
    </location>
    <ligand>
        <name>S-adenosyl-L-methionine</name>
        <dbReference type="ChEBI" id="CHEBI:59789"/>
    </ligand>
</feature>
<dbReference type="PANTHER" id="PTHR33603">
    <property type="entry name" value="METHYLTRANSFERASE"/>
    <property type="match status" value="1"/>
</dbReference>
<evidence type="ECO:0000256" key="5">
    <source>
        <dbReference type="HAMAP-Rule" id="MF_00658"/>
    </source>
</evidence>
<comment type="caution">
    <text evidence="6">The sequence shown here is derived from an EMBL/GenBank/DDBJ whole genome shotgun (WGS) entry which is preliminary data.</text>
</comment>
<sequence>MKLLLAVITPKGLRQPEARSLVQMYMKRATPYLRTELLELPTEAAFVELLSKRNGRTAPYAVLGDSRGKAVTSEDLAASIETAALAGASEWLFGIGPANGWSSDTLAQAKLTVSFGRITLAHELATVVAAEQMYRALTIRAGHPYHVGH</sequence>
<dbReference type="InterPro" id="IPR029028">
    <property type="entry name" value="Alpha/beta_knot_MTases"/>
</dbReference>
<dbReference type="EMBL" id="JBHSWI010000001">
    <property type="protein sequence ID" value="MFC6645974.1"/>
    <property type="molecule type" value="Genomic_DNA"/>
</dbReference>
<keyword evidence="7" id="KW-1185">Reference proteome</keyword>
<dbReference type="EC" id="2.1.1.177" evidence="5"/>
<keyword evidence="2 5" id="KW-0808">Transferase</keyword>
<evidence type="ECO:0000256" key="2">
    <source>
        <dbReference type="ARBA" id="ARBA00022679"/>
    </source>
</evidence>
<organism evidence="6 7">
    <name type="scientific">Granulicella cerasi</name>
    <dbReference type="NCBI Taxonomy" id="741063"/>
    <lineage>
        <taxon>Bacteria</taxon>
        <taxon>Pseudomonadati</taxon>
        <taxon>Acidobacteriota</taxon>
        <taxon>Terriglobia</taxon>
        <taxon>Terriglobales</taxon>
        <taxon>Acidobacteriaceae</taxon>
        <taxon>Granulicella</taxon>
    </lineage>
</organism>
<comment type="function">
    <text evidence="5">Specifically methylates the pseudouridine at position 1915 (m3Psi1915) in 23S rRNA.</text>
</comment>
<dbReference type="InterPro" id="IPR003742">
    <property type="entry name" value="RlmH-like"/>
</dbReference>
<dbReference type="RefSeq" id="WP_263369678.1">
    <property type="nucleotide sequence ID" value="NZ_JAGSYD010000001.1"/>
</dbReference>
<dbReference type="PIRSF" id="PIRSF004505">
    <property type="entry name" value="MT_bac"/>
    <property type="match status" value="1"/>
</dbReference>
<dbReference type="InterPro" id="IPR029026">
    <property type="entry name" value="tRNA_m1G_MTases_N"/>
</dbReference>
<keyword evidence="5" id="KW-0963">Cytoplasm</keyword>
<comment type="similarity">
    <text evidence="4 5">Belongs to the RNA methyltransferase RlmH family.</text>
</comment>
<keyword evidence="1 5" id="KW-0489">Methyltransferase</keyword>
<comment type="caution">
    <text evidence="5">Lacks conserved residue(s) required for the propagation of feature annotation.</text>
</comment>
<dbReference type="HAMAP" id="MF_00658">
    <property type="entry name" value="23SrRNA_methyltr_H"/>
    <property type="match status" value="1"/>
</dbReference>
<comment type="subunit">
    <text evidence="5">Homodimer.</text>
</comment>
<protein>
    <recommendedName>
        <fullName evidence="5">Ribosomal RNA large subunit methyltransferase H</fullName>
        <ecNumber evidence="5">2.1.1.177</ecNumber>
    </recommendedName>
    <alternativeName>
        <fullName evidence="5">23S rRNA (pseudouridine1915-N3)-methyltransferase</fullName>
    </alternativeName>
    <alternativeName>
        <fullName evidence="5">23S rRNA m3Psi1915 methyltransferase</fullName>
    </alternativeName>
    <alternativeName>
        <fullName evidence="5">rRNA (pseudouridine-N3-)-methyltransferase RlmH</fullName>
    </alternativeName>
</protein>
<evidence type="ECO:0000313" key="7">
    <source>
        <dbReference type="Proteomes" id="UP001596391"/>
    </source>
</evidence>